<evidence type="ECO:0000313" key="2">
    <source>
        <dbReference type="Proteomes" id="UP000034661"/>
    </source>
</evidence>
<evidence type="ECO:0000313" key="1">
    <source>
        <dbReference type="EMBL" id="KKU94800.1"/>
    </source>
</evidence>
<gene>
    <name evidence="1" type="ORF">UY27_C0031G0006</name>
</gene>
<dbReference type="GO" id="GO:0003735">
    <property type="term" value="F:structural constituent of ribosome"/>
    <property type="evidence" value="ECO:0007669"/>
    <property type="project" value="InterPro"/>
</dbReference>
<proteinExistence type="predicted"/>
<accession>A0A0G1XKD2</accession>
<organism evidence="1 2">
    <name type="scientific">Candidatus Gottesmanbacteria bacterium GW2011_GWA1_48_13</name>
    <dbReference type="NCBI Taxonomy" id="1618439"/>
    <lineage>
        <taxon>Bacteria</taxon>
        <taxon>Candidatus Gottesmaniibacteriota</taxon>
    </lineage>
</organism>
<reference evidence="1 2" key="1">
    <citation type="journal article" date="2015" name="Nature">
        <title>rRNA introns, odd ribosomes, and small enigmatic genomes across a large radiation of phyla.</title>
        <authorList>
            <person name="Brown C.T."/>
            <person name="Hug L.A."/>
            <person name="Thomas B.C."/>
            <person name="Sharon I."/>
            <person name="Castelle C.J."/>
            <person name="Singh A."/>
            <person name="Wilkins M.J."/>
            <person name="Williams K.H."/>
            <person name="Banfield J.F."/>
        </authorList>
    </citation>
    <scope>NUCLEOTIDE SEQUENCE [LARGE SCALE GENOMIC DNA]</scope>
</reference>
<comment type="caution">
    <text evidence="1">The sequence shown here is derived from an EMBL/GenBank/DDBJ whole genome shotgun (WGS) entry which is preliminary data.</text>
</comment>
<dbReference type="GO" id="GO:0005840">
    <property type="term" value="C:ribosome"/>
    <property type="evidence" value="ECO:0007669"/>
    <property type="project" value="InterPro"/>
</dbReference>
<sequence>MGQAISGHDDESGGEDAVLFFEENIPHVCYYTAMPVTKGAIRKQRADRRRAAINLRVKKTFKEAVLAVRKHPGIKNLTAVYRRLDRAAKTHVIHKKKIKRQG</sequence>
<evidence type="ECO:0008006" key="3">
    <source>
        <dbReference type="Google" id="ProtNLM"/>
    </source>
</evidence>
<dbReference type="GO" id="GO:0006412">
    <property type="term" value="P:translation"/>
    <property type="evidence" value="ECO:0007669"/>
    <property type="project" value="InterPro"/>
</dbReference>
<name>A0A0G1XKD2_9BACT</name>
<dbReference type="Proteomes" id="UP000034661">
    <property type="component" value="Unassembled WGS sequence"/>
</dbReference>
<dbReference type="GO" id="GO:0003723">
    <property type="term" value="F:RNA binding"/>
    <property type="evidence" value="ECO:0007669"/>
    <property type="project" value="InterPro"/>
</dbReference>
<dbReference type="AlphaFoldDB" id="A0A0G1XKD2"/>
<dbReference type="InterPro" id="IPR036510">
    <property type="entry name" value="Ribosomal_bS20_sf"/>
</dbReference>
<dbReference type="Gene3D" id="1.20.58.110">
    <property type="entry name" value="Ribosomal protein S20"/>
    <property type="match status" value="1"/>
</dbReference>
<protein>
    <recommendedName>
        <fullName evidence="3">30S ribosomal protein S20</fullName>
    </recommendedName>
</protein>
<dbReference type="EMBL" id="LCPJ01000031">
    <property type="protein sequence ID" value="KKU94800.1"/>
    <property type="molecule type" value="Genomic_DNA"/>
</dbReference>